<dbReference type="AlphaFoldDB" id="A0A0D6N6U2"/>
<dbReference type="InterPro" id="IPR028992">
    <property type="entry name" value="Hedgehog/Intein_dom"/>
</dbReference>
<dbReference type="RefSeq" id="WP_052944833.1">
    <property type="nucleotide sequence ID" value="NZ_BAMV01000019.1"/>
</dbReference>
<keyword evidence="5" id="KW-1185">Reference proteome</keyword>
<sequence>MATWIGTHTTADKSWSNSANWTDLKGYQATEPTTYEAVTFNDDADVILPSSFSTSGQLTVNGNVTFEPTSGGSKITFGSASFGSGANLTLNAVTLDVPKYSSNTGVGTITLENGANLVSHNSGVIAPTVAFKQNTDSTGAVIGNTITIDFNGSTELQLPALQNLSTYDRIVVAGTNGTNVELSLKANADGKTYSLIETIPSWGNKTTVLSSNVTLAGKLTEKDFNFTTENGNTILTCFLTGSMIRTTRGDVAVEDVQVGDMVVAFEQGTPVERAVVWVGRKHAVVRSGLPDDEAGYPVRISQGALAENVPYKDMLVTPEHCLFLNGAFVPARMLVNGSNITYDYSLTSYDYYHVETERHSVIMADGALTESYLNTGNRNSFEQTGNAPTRLTRTLNWEEDAAARLEVRTDEVKPLFDAIAARANTIAARTRALTSDPELHLITETGALLRRVRTKGNMVSFVLPASVKSVRIVSRNGRPADTIGPFVDDRRTLGVLVGKVMVQDARNLQDVTSHLTTQTLHGWHGVEAAPMRWTNGNASLPLDMVSLTGLAHLTLEIVSAGPYLLDTETDTAEALRA</sequence>
<evidence type="ECO:0000313" key="5">
    <source>
        <dbReference type="Proteomes" id="UP000321891"/>
    </source>
</evidence>
<evidence type="ECO:0000313" key="4">
    <source>
        <dbReference type="Proteomes" id="UP000032671"/>
    </source>
</evidence>
<organism evidence="2 4">
    <name type="scientific">Acetobacter cibinongensis</name>
    <dbReference type="NCBI Taxonomy" id="146475"/>
    <lineage>
        <taxon>Bacteria</taxon>
        <taxon>Pseudomonadati</taxon>
        <taxon>Pseudomonadota</taxon>
        <taxon>Alphaproteobacteria</taxon>
        <taxon>Acetobacterales</taxon>
        <taxon>Acetobacteraceae</taxon>
        <taxon>Acetobacter</taxon>
    </lineage>
</organism>
<reference evidence="3 5" key="2">
    <citation type="submission" date="2019-07" db="EMBL/GenBank/DDBJ databases">
        <title>Whole genome shotgun sequence of Acetobacter cibinongensis NBRC 16605.</title>
        <authorList>
            <person name="Hosoyama A."/>
            <person name="Uohara A."/>
            <person name="Ohji S."/>
            <person name="Ichikawa N."/>
        </authorList>
    </citation>
    <scope>NUCLEOTIDE SEQUENCE [LARGE SCALE GENOMIC DNA]</scope>
    <source>
        <strain evidence="3 5">NBRC 16605</strain>
    </source>
</reference>
<proteinExistence type="predicted"/>
<dbReference type="EMBL" id="BJVU01000011">
    <property type="protein sequence ID" value="GEL59689.1"/>
    <property type="molecule type" value="Genomic_DNA"/>
</dbReference>
<feature type="domain" description="Hedgehog/Intein (Hint)" evidence="1">
    <location>
        <begin position="236"/>
        <end position="375"/>
    </location>
</feature>
<dbReference type="Gene3D" id="2.170.16.10">
    <property type="entry name" value="Hedgehog/Intein (Hint) domain"/>
    <property type="match status" value="1"/>
</dbReference>
<name>A0A0D6N6U2_9PROT</name>
<dbReference type="Pfam" id="PF13403">
    <property type="entry name" value="Hint_2"/>
    <property type="match status" value="1"/>
</dbReference>
<evidence type="ECO:0000313" key="3">
    <source>
        <dbReference type="EMBL" id="GEL59689.1"/>
    </source>
</evidence>
<accession>A0A0D6N6U2</accession>
<dbReference type="STRING" id="1231339.Abci_019_019"/>
<dbReference type="InterPro" id="IPR036844">
    <property type="entry name" value="Hint_dom_sf"/>
</dbReference>
<gene>
    <name evidence="2" type="ORF">Abci_019_019</name>
    <name evidence="3" type="ORF">ACI01nite_22910</name>
</gene>
<comment type="caution">
    <text evidence="2">The sequence shown here is derived from an EMBL/GenBank/DDBJ whole genome shotgun (WGS) entry which is preliminary data.</text>
</comment>
<dbReference type="SUPFAM" id="SSF51294">
    <property type="entry name" value="Hedgehog/intein (Hint) domain"/>
    <property type="match status" value="1"/>
</dbReference>
<dbReference type="EMBL" id="BAMV01000019">
    <property type="protein sequence ID" value="GAN61405.1"/>
    <property type="molecule type" value="Genomic_DNA"/>
</dbReference>
<dbReference type="Proteomes" id="UP000321891">
    <property type="component" value="Unassembled WGS sequence"/>
</dbReference>
<evidence type="ECO:0000259" key="1">
    <source>
        <dbReference type="Pfam" id="PF13403"/>
    </source>
</evidence>
<evidence type="ECO:0000313" key="2">
    <source>
        <dbReference type="EMBL" id="GAN61405.1"/>
    </source>
</evidence>
<reference evidence="2 4" key="1">
    <citation type="submission" date="2012-11" db="EMBL/GenBank/DDBJ databases">
        <title>Whole genome sequence of Acetobacter cibinongensis 4H-1.</title>
        <authorList>
            <person name="Azuma Y."/>
            <person name="Higashiura N."/>
            <person name="Hirakawa H."/>
            <person name="Matsushita K."/>
        </authorList>
    </citation>
    <scope>NUCLEOTIDE SEQUENCE [LARGE SCALE GENOMIC DNA]</scope>
    <source>
        <strain evidence="2 4">4H-1</strain>
    </source>
</reference>
<accession>A0A6N3ST98</accession>
<dbReference type="Proteomes" id="UP000032671">
    <property type="component" value="Unassembled WGS sequence"/>
</dbReference>
<protein>
    <submittedName>
        <fullName evidence="2">Outer membrane protein/adhesin family protein</fullName>
    </submittedName>
</protein>